<dbReference type="GeneID" id="9953455"/>
<reference evidence="1" key="1">
    <citation type="submission" date="2012-04" db="EMBL/GenBank/DDBJ databases">
        <title>The Genome Sequence of Loa loa.</title>
        <authorList>
            <consortium name="The Broad Institute Genome Sequencing Platform"/>
            <consortium name="Broad Institute Genome Sequencing Center for Infectious Disease"/>
            <person name="Nutman T.B."/>
            <person name="Fink D.L."/>
            <person name="Russ C."/>
            <person name="Young S."/>
            <person name="Zeng Q."/>
            <person name="Gargeya S."/>
            <person name="Alvarado L."/>
            <person name="Berlin A."/>
            <person name="Chapman S.B."/>
            <person name="Chen Z."/>
            <person name="Freedman E."/>
            <person name="Gellesch M."/>
            <person name="Goldberg J."/>
            <person name="Griggs A."/>
            <person name="Gujja S."/>
            <person name="Heilman E.R."/>
            <person name="Heiman D."/>
            <person name="Howarth C."/>
            <person name="Mehta T."/>
            <person name="Neiman D."/>
            <person name="Pearson M."/>
            <person name="Roberts A."/>
            <person name="Saif S."/>
            <person name="Shea T."/>
            <person name="Shenoy N."/>
            <person name="Sisk P."/>
            <person name="Stolte C."/>
            <person name="Sykes S."/>
            <person name="White J."/>
            <person name="Yandava C."/>
            <person name="Haas B."/>
            <person name="Henn M.R."/>
            <person name="Nusbaum C."/>
            <person name="Birren B."/>
        </authorList>
    </citation>
    <scope>NUCLEOTIDE SEQUENCE [LARGE SCALE GENOMIC DNA]</scope>
</reference>
<dbReference type="AlphaFoldDB" id="A0A1S0TEM8"/>
<proteinExistence type="predicted"/>
<name>A0A1S0TEM8_LOALO</name>
<dbReference type="KEGG" id="loa:LOAG_15961"/>
<sequence length="60" mass="6921">VAKGISIARILSKLCQPKYYLLSDVRMFLGKRPRLSEKNDKRRGVYLNVHALHKVKEEPG</sequence>
<dbReference type="CTD" id="9953455"/>
<evidence type="ECO:0000313" key="1">
    <source>
        <dbReference type="EMBL" id="EFO12573.1"/>
    </source>
</evidence>
<dbReference type="InParanoid" id="A0A1S0TEM8"/>
<feature type="non-terminal residue" evidence="1">
    <location>
        <position position="1"/>
    </location>
</feature>
<accession>A0A1S0TEM8</accession>
<dbReference type="EMBL" id="JH712799">
    <property type="protein sequence ID" value="EFO12573.1"/>
    <property type="molecule type" value="Genomic_DNA"/>
</dbReference>
<protein>
    <submittedName>
        <fullName evidence="1">Uncharacterized protein</fullName>
    </submittedName>
</protein>
<gene>
    <name evidence="1" type="ORF">LOAG_15961</name>
</gene>
<dbReference type="RefSeq" id="XP_003151496.1">
    <property type="nucleotide sequence ID" value="XM_003151448.1"/>
</dbReference>
<organism evidence="1">
    <name type="scientific">Loa loa</name>
    <name type="common">Eye worm</name>
    <name type="synonym">Filaria loa</name>
    <dbReference type="NCBI Taxonomy" id="7209"/>
    <lineage>
        <taxon>Eukaryota</taxon>
        <taxon>Metazoa</taxon>
        <taxon>Ecdysozoa</taxon>
        <taxon>Nematoda</taxon>
        <taxon>Chromadorea</taxon>
        <taxon>Rhabditida</taxon>
        <taxon>Spirurina</taxon>
        <taxon>Spiruromorpha</taxon>
        <taxon>Filarioidea</taxon>
        <taxon>Onchocercidae</taxon>
        <taxon>Loa</taxon>
    </lineage>
</organism>